<gene>
    <name evidence="1" type="ORF">TKK_015318</name>
</gene>
<proteinExistence type="predicted"/>
<organism evidence="1 2">
    <name type="scientific">Trichogramma kaykai</name>
    <dbReference type="NCBI Taxonomy" id="54128"/>
    <lineage>
        <taxon>Eukaryota</taxon>
        <taxon>Metazoa</taxon>
        <taxon>Ecdysozoa</taxon>
        <taxon>Arthropoda</taxon>
        <taxon>Hexapoda</taxon>
        <taxon>Insecta</taxon>
        <taxon>Pterygota</taxon>
        <taxon>Neoptera</taxon>
        <taxon>Endopterygota</taxon>
        <taxon>Hymenoptera</taxon>
        <taxon>Apocrita</taxon>
        <taxon>Proctotrupomorpha</taxon>
        <taxon>Chalcidoidea</taxon>
        <taxon>Trichogrammatidae</taxon>
        <taxon>Trichogramma</taxon>
    </lineage>
</organism>
<reference evidence="1 2" key="1">
    <citation type="journal article" date="2024" name="bioRxiv">
        <title>A reference genome for Trichogramma kaykai: A tiny desert-dwelling parasitoid wasp with competing sex-ratio distorters.</title>
        <authorList>
            <person name="Culotta J."/>
            <person name="Lindsey A.R."/>
        </authorList>
    </citation>
    <scope>NUCLEOTIDE SEQUENCE [LARGE SCALE GENOMIC DNA]</scope>
    <source>
        <strain evidence="1 2">KSX58</strain>
    </source>
</reference>
<dbReference type="Proteomes" id="UP001627154">
    <property type="component" value="Unassembled WGS sequence"/>
</dbReference>
<comment type="caution">
    <text evidence="1">The sequence shown here is derived from an EMBL/GenBank/DDBJ whole genome shotgun (WGS) entry which is preliminary data.</text>
</comment>
<dbReference type="AlphaFoldDB" id="A0ABD2WBC2"/>
<protein>
    <submittedName>
        <fullName evidence="1">Uncharacterized protein</fullName>
    </submittedName>
</protein>
<accession>A0ABD2WBC2</accession>
<dbReference type="EMBL" id="JBJJXI010000122">
    <property type="protein sequence ID" value="KAL3389970.1"/>
    <property type="molecule type" value="Genomic_DNA"/>
</dbReference>
<sequence>MVTSRKARKTITLRASDNHIKLALCILFLGVHIDVRLRFDEHLRIVRNKANRVAGALLDLMPNIVGCMPASSTRSFSTVSLL</sequence>
<evidence type="ECO:0000313" key="1">
    <source>
        <dbReference type="EMBL" id="KAL3389970.1"/>
    </source>
</evidence>
<keyword evidence="2" id="KW-1185">Reference proteome</keyword>
<evidence type="ECO:0000313" key="2">
    <source>
        <dbReference type="Proteomes" id="UP001627154"/>
    </source>
</evidence>
<name>A0ABD2WBC2_9HYME</name>